<reference evidence="2 3" key="1">
    <citation type="journal article" date="2015" name="Genome Biol. Evol.">
        <title>Comparative Genomics of a Bacterivorous Green Alga Reveals Evolutionary Causalities and Consequences of Phago-Mixotrophic Mode of Nutrition.</title>
        <authorList>
            <person name="Burns J.A."/>
            <person name="Paasch A."/>
            <person name="Narechania A."/>
            <person name="Kim E."/>
        </authorList>
    </citation>
    <scope>NUCLEOTIDE SEQUENCE [LARGE SCALE GENOMIC DNA]</scope>
    <source>
        <strain evidence="2 3">PLY_AMNH</strain>
    </source>
</reference>
<dbReference type="Proteomes" id="UP001190700">
    <property type="component" value="Unassembled WGS sequence"/>
</dbReference>
<feature type="compositionally biased region" description="Polar residues" evidence="1">
    <location>
        <begin position="78"/>
        <end position="100"/>
    </location>
</feature>
<feature type="compositionally biased region" description="Low complexity" evidence="1">
    <location>
        <begin position="125"/>
        <end position="147"/>
    </location>
</feature>
<accession>A0AAE0GCN2</accession>
<feature type="region of interest" description="Disordered" evidence="1">
    <location>
        <begin position="124"/>
        <end position="179"/>
    </location>
</feature>
<dbReference type="AlphaFoldDB" id="A0AAE0GCN2"/>
<gene>
    <name evidence="2" type="ORF">CYMTET_16289</name>
</gene>
<dbReference type="EMBL" id="LGRX02007130">
    <property type="protein sequence ID" value="KAK3275593.1"/>
    <property type="molecule type" value="Genomic_DNA"/>
</dbReference>
<keyword evidence="3" id="KW-1185">Reference proteome</keyword>
<organism evidence="2 3">
    <name type="scientific">Cymbomonas tetramitiformis</name>
    <dbReference type="NCBI Taxonomy" id="36881"/>
    <lineage>
        <taxon>Eukaryota</taxon>
        <taxon>Viridiplantae</taxon>
        <taxon>Chlorophyta</taxon>
        <taxon>Pyramimonadophyceae</taxon>
        <taxon>Pyramimonadales</taxon>
        <taxon>Pyramimonadaceae</taxon>
        <taxon>Cymbomonas</taxon>
    </lineage>
</organism>
<feature type="compositionally biased region" description="Polar residues" evidence="1">
    <location>
        <begin position="148"/>
        <end position="157"/>
    </location>
</feature>
<evidence type="ECO:0000256" key="1">
    <source>
        <dbReference type="SAM" id="MobiDB-lite"/>
    </source>
</evidence>
<feature type="region of interest" description="Disordered" evidence="1">
    <location>
        <begin position="76"/>
        <end position="112"/>
    </location>
</feature>
<proteinExistence type="predicted"/>
<protein>
    <submittedName>
        <fullName evidence="2">Uncharacterized protein</fullName>
    </submittedName>
</protein>
<sequence length="179" mass="19903">MLVGEVVQVERVWLEWLVVKDSTVDVRLDDRIGGLEEDGEDIGGALEDDWGEEVEITQEDEDEETFEAAFAARMQLRQRASSGEQQRNSLDLQRPSQELLGSSLPGSGHEASMNWGFERDLAARQQQPQQHMPPTMATGSSMGGMMTLQQLESQLANEQPMPAPQPQMMQMGGTTPFEP</sequence>
<name>A0AAE0GCN2_9CHLO</name>
<evidence type="ECO:0000313" key="3">
    <source>
        <dbReference type="Proteomes" id="UP001190700"/>
    </source>
</evidence>
<comment type="caution">
    <text evidence="2">The sequence shown here is derived from an EMBL/GenBank/DDBJ whole genome shotgun (WGS) entry which is preliminary data.</text>
</comment>
<evidence type="ECO:0000313" key="2">
    <source>
        <dbReference type="EMBL" id="KAK3275593.1"/>
    </source>
</evidence>